<evidence type="ECO:0008006" key="3">
    <source>
        <dbReference type="Google" id="ProtNLM"/>
    </source>
</evidence>
<name>A0A8H6FF82_9LECA</name>
<proteinExistence type="predicted"/>
<evidence type="ECO:0000313" key="2">
    <source>
        <dbReference type="Proteomes" id="UP000593566"/>
    </source>
</evidence>
<keyword evidence="2" id="KW-1185">Reference proteome</keyword>
<dbReference type="CDD" id="cd18186">
    <property type="entry name" value="BTB_POZ_ZBTB_KLHL-like"/>
    <property type="match status" value="1"/>
</dbReference>
<reference evidence="1 2" key="1">
    <citation type="journal article" date="2020" name="Genomics">
        <title>Complete, high-quality genomes from long-read metagenomic sequencing of two wolf lichen thalli reveals enigmatic genome architecture.</title>
        <authorList>
            <person name="McKenzie S.K."/>
            <person name="Walston R.F."/>
            <person name="Allen J.L."/>
        </authorList>
    </citation>
    <scope>NUCLEOTIDE SEQUENCE [LARGE SCALE GENOMIC DNA]</scope>
    <source>
        <strain evidence="1">WasteWater1</strain>
    </source>
</reference>
<gene>
    <name evidence="1" type="ORF">HO133_009678</name>
</gene>
<comment type="caution">
    <text evidence="1">The sequence shown here is derived from an EMBL/GenBank/DDBJ whole genome shotgun (WGS) entry which is preliminary data.</text>
</comment>
<dbReference type="RefSeq" id="XP_037154387.1">
    <property type="nucleotide sequence ID" value="XM_037300539.1"/>
</dbReference>
<sequence>MGTTRVTNWSYGVDFDDGITVLQWNKKTEGTCKVKPIVESPPTIIQDKSTAQSQWRLEAKCVEIKEPEFDSKSNGDNAPGIENAKTFALASLNKEIEVVKIGGLTKSNFNKKSLGDEELRQQMIRLAAGKARGSPAMDAGVMVIDKDGDVTVEVIEYDDQIRDGNGNRPVTRNLQFRVCREVLTKNSSTFAAMFRPSHWTEAQTDLVKLEEDSVAGMAIWFRILHDTDLVYDVPLEEMWRLVTACDKYHLNLSMLKPWFADWYQKQNIDQYYNNWTIKGRHNTDLLDPRSLLYPCWIFDHAEGFMRATHFLSYNSVGHITEHNPTIHRDLRVESRVIPYKNSSTPRKDGFEQSFTTSFSVQMKDCSRHAASAKR</sequence>
<dbReference type="EMBL" id="JACCJB010000007">
    <property type="protein sequence ID" value="KAF6225678.1"/>
    <property type="molecule type" value="Genomic_DNA"/>
</dbReference>
<protein>
    <recommendedName>
        <fullName evidence="3">BTB domain-containing protein</fullName>
    </recommendedName>
</protein>
<organism evidence="1 2">
    <name type="scientific">Letharia lupina</name>
    <dbReference type="NCBI Taxonomy" id="560253"/>
    <lineage>
        <taxon>Eukaryota</taxon>
        <taxon>Fungi</taxon>
        <taxon>Dikarya</taxon>
        <taxon>Ascomycota</taxon>
        <taxon>Pezizomycotina</taxon>
        <taxon>Lecanoromycetes</taxon>
        <taxon>OSLEUM clade</taxon>
        <taxon>Lecanoromycetidae</taxon>
        <taxon>Lecanorales</taxon>
        <taxon>Lecanorineae</taxon>
        <taxon>Parmeliaceae</taxon>
        <taxon>Letharia</taxon>
    </lineage>
</organism>
<dbReference type="InterPro" id="IPR011333">
    <property type="entry name" value="SKP1/BTB/POZ_sf"/>
</dbReference>
<dbReference type="AlphaFoldDB" id="A0A8H6FF82"/>
<dbReference type="GeneID" id="59338073"/>
<accession>A0A8H6FF82</accession>
<dbReference type="Proteomes" id="UP000593566">
    <property type="component" value="Unassembled WGS sequence"/>
</dbReference>
<evidence type="ECO:0000313" key="1">
    <source>
        <dbReference type="EMBL" id="KAF6225678.1"/>
    </source>
</evidence>
<dbReference type="Gene3D" id="3.30.710.10">
    <property type="entry name" value="Potassium Channel Kv1.1, Chain A"/>
    <property type="match status" value="1"/>
</dbReference>